<evidence type="ECO:0000313" key="2">
    <source>
        <dbReference type="EMBL" id="OGC52004.1"/>
    </source>
</evidence>
<accession>A0A1F4V484</accession>
<reference evidence="2 3" key="1">
    <citation type="journal article" date="2016" name="Nat. Commun.">
        <title>Thousands of microbial genomes shed light on interconnected biogeochemical processes in an aquifer system.</title>
        <authorList>
            <person name="Anantharaman K."/>
            <person name="Brown C.T."/>
            <person name="Hug L.A."/>
            <person name="Sharon I."/>
            <person name="Castelle C.J."/>
            <person name="Probst A.J."/>
            <person name="Thomas B.C."/>
            <person name="Singh A."/>
            <person name="Wilkins M.J."/>
            <person name="Karaoz U."/>
            <person name="Brodie E.L."/>
            <person name="Williams K.H."/>
            <person name="Hubbard S.S."/>
            <person name="Banfield J.F."/>
        </authorList>
    </citation>
    <scope>NUCLEOTIDE SEQUENCE [LARGE SCALE GENOMIC DNA]</scope>
</reference>
<proteinExistence type="predicted"/>
<dbReference type="InterPro" id="IPR013229">
    <property type="entry name" value="PEGA"/>
</dbReference>
<protein>
    <recommendedName>
        <fullName evidence="1">PEGA domain-containing protein</fullName>
    </recommendedName>
</protein>
<dbReference type="InterPro" id="IPR011042">
    <property type="entry name" value="6-blade_b-propeller_TolB-like"/>
</dbReference>
<organism evidence="2 3">
    <name type="scientific">candidate division WWE3 bacterium RIFCSPLOWO2_01_FULL_39_13</name>
    <dbReference type="NCBI Taxonomy" id="1802624"/>
    <lineage>
        <taxon>Bacteria</taxon>
        <taxon>Katanobacteria</taxon>
    </lineage>
</organism>
<gene>
    <name evidence="2" type="ORF">A2982_00080</name>
</gene>
<name>A0A1F4V484_UNCKA</name>
<dbReference type="Gene3D" id="2.120.10.30">
    <property type="entry name" value="TolB, C-terminal domain"/>
    <property type="match status" value="1"/>
</dbReference>
<dbReference type="SUPFAM" id="SSF82171">
    <property type="entry name" value="DPP6 N-terminal domain-like"/>
    <property type="match status" value="1"/>
</dbReference>
<sequence>MKNIVALALTISSIFILTLAVVLYGDGWRIDFSGKTQTNTKPELVKTGMLAIRSIPDGAKVYVNEKLITATDDTISSLRPSTYTIEVKKEGFEPWKKEVKVFPELVTDITAVLVLQSPRLEPLTNTDVKAFSLSSNQNDIAFLTSNHEEPGIWILPLANSPLGVFRNNTRLLIEDTAFATPSIGEQIWWSPNDKEILIKMNEKGYLLYTLPAQNTTKLVPLSVTNVQSTLARWETSWRENFLQPKIELISKSQQISKDTMNALENQDTFWSPDEDKFFYLSNNSEDSSKYDITVYNAEDPLPVAEQRVYHPLQIDDPEKTKVYWYSDSYHLITVDPVPGRDKYYTVSLIRIDGSNQTPIYTGTLESDQAYTTPSGDKIVVITSLKDNSKPNLYAIVIR</sequence>
<dbReference type="Proteomes" id="UP000178771">
    <property type="component" value="Unassembled WGS sequence"/>
</dbReference>
<evidence type="ECO:0000259" key="1">
    <source>
        <dbReference type="Pfam" id="PF08308"/>
    </source>
</evidence>
<dbReference type="EMBL" id="MEVH01000007">
    <property type="protein sequence ID" value="OGC52004.1"/>
    <property type="molecule type" value="Genomic_DNA"/>
</dbReference>
<dbReference type="Pfam" id="PF08308">
    <property type="entry name" value="PEGA"/>
    <property type="match status" value="1"/>
</dbReference>
<dbReference type="STRING" id="1802624.A2982_00080"/>
<feature type="domain" description="PEGA" evidence="1">
    <location>
        <begin position="48"/>
        <end position="114"/>
    </location>
</feature>
<comment type="caution">
    <text evidence="2">The sequence shown here is derived from an EMBL/GenBank/DDBJ whole genome shotgun (WGS) entry which is preliminary data.</text>
</comment>
<evidence type="ECO:0000313" key="3">
    <source>
        <dbReference type="Proteomes" id="UP000178771"/>
    </source>
</evidence>
<dbReference type="AlphaFoldDB" id="A0A1F4V484"/>